<dbReference type="EMBL" id="CP063406">
    <property type="protein sequence ID" value="QSZ31305.1"/>
    <property type="molecule type" value="Genomic_DNA"/>
</dbReference>
<dbReference type="PANTHER" id="PTHR21054:SF2">
    <property type="entry name" value="MIP04191P"/>
    <property type="match status" value="1"/>
</dbReference>
<keyword evidence="1" id="KW-0472">Membrane</keyword>
<evidence type="ECO:0000313" key="3">
    <source>
        <dbReference type="Proteomes" id="UP000672032"/>
    </source>
</evidence>
<accession>A0A8A3P084</accession>
<keyword evidence="1" id="KW-1133">Transmembrane helix</keyword>
<dbReference type="AlphaFoldDB" id="A0A8A3P084"/>
<dbReference type="Gene3D" id="2.100.10.30">
    <property type="entry name" value="Jacalin-like lectin domain"/>
    <property type="match status" value="1"/>
</dbReference>
<gene>
    <name evidence="2" type="ORF">DSL72_000868</name>
</gene>
<dbReference type="InterPro" id="IPR036404">
    <property type="entry name" value="Jacalin-like_lectin_dom_sf"/>
</dbReference>
<keyword evidence="3" id="KW-1185">Reference proteome</keyword>
<reference evidence="2" key="1">
    <citation type="submission" date="2020-10" db="EMBL/GenBank/DDBJ databases">
        <title>Genome Sequence of Monilinia vaccinii-corymbosi Sheds Light on Mummy Berry Disease Infection of Blueberry and Mating Type.</title>
        <authorList>
            <person name="Yow A.G."/>
            <person name="Zhang Y."/>
            <person name="Bansal K."/>
            <person name="Eacker S.M."/>
            <person name="Sullivan S."/>
            <person name="Liachko I."/>
            <person name="Cubeta M.A."/>
            <person name="Rollins J.A."/>
            <person name="Ashrafi H."/>
        </authorList>
    </citation>
    <scope>NUCLEOTIDE SEQUENCE</scope>
    <source>
        <strain evidence="2">RL-1</strain>
    </source>
</reference>
<dbReference type="InterPro" id="IPR053002">
    <property type="entry name" value="Metalloproteinase_M10B"/>
</dbReference>
<evidence type="ECO:0008006" key="4">
    <source>
        <dbReference type="Google" id="ProtNLM"/>
    </source>
</evidence>
<proteinExistence type="predicted"/>
<sequence>MRPHNFLARGVDHLQILVLVCISVHFSSISSQLLIATIDTRRGEYITGFYVRSGLWLDGIAIMTSLGRKSQVFGNPAGGSGHTLIPPRGYTIAGVSGSCASWIDGFGIILTR</sequence>
<name>A0A8A3P084_9HELO</name>
<keyword evidence="1" id="KW-0812">Transmembrane</keyword>
<feature type="transmembrane region" description="Helical" evidence="1">
    <location>
        <begin position="16"/>
        <end position="36"/>
    </location>
</feature>
<dbReference type="PANTHER" id="PTHR21054">
    <property type="entry name" value="ZINC METALLOPROTEINASE-RELATED"/>
    <property type="match status" value="1"/>
</dbReference>
<dbReference type="GO" id="GO:0005737">
    <property type="term" value="C:cytoplasm"/>
    <property type="evidence" value="ECO:0007669"/>
    <property type="project" value="TreeGrafter"/>
</dbReference>
<dbReference type="SUPFAM" id="SSF51101">
    <property type="entry name" value="Mannose-binding lectins"/>
    <property type="match status" value="1"/>
</dbReference>
<evidence type="ECO:0000256" key="1">
    <source>
        <dbReference type="SAM" id="Phobius"/>
    </source>
</evidence>
<dbReference type="Proteomes" id="UP000672032">
    <property type="component" value="Chromosome 2"/>
</dbReference>
<protein>
    <recommendedName>
        <fullName evidence="4">Jacalin-type lectin domain-containing protein</fullName>
    </recommendedName>
</protein>
<dbReference type="OrthoDB" id="74460at2759"/>
<organism evidence="2 3">
    <name type="scientific">Monilinia vaccinii-corymbosi</name>
    <dbReference type="NCBI Taxonomy" id="61207"/>
    <lineage>
        <taxon>Eukaryota</taxon>
        <taxon>Fungi</taxon>
        <taxon>Dikarya</taxon>
        <taxon>Ascomycota</taxon>
        <taxon>Pezizomycotina</taxon>
        <taxon>Leotiomycetes</taxon>
        <taxon>Helotiales</taxon>
        <taxon>Sclerotiniaceae</taxon>
        <taxon>Monilinia</taxon>
    </lineage>
</organism>
<evidence type="ECO:0000313" key="2">
    <source>
        <dbReference type="EMBL" id="QSZ31305.1"/>
    </source>
</evidence>